<organism evidence="1 2">
    <name type="scientific">Austropuccinia psidii MF-1</name>
    <dbReference type="NCBI Taxonomy" id="1389203"/>
    <lineage>
        <taxon>Eukaryota</taxon>
        <taxon>Fungi</taxon>
        <taxon>Dikarya</taxon>
        <taxon>Basidiomycota</taxon>
        <taxon>Pucciniomycotina</taxon>
        <taxon>Pucciniomycetes</taxon>
        <taxon>Pucciniales</taxon>
        <taxon>Sphaerophragmiaceae</taxon>
        <taxon>Austropuccinia</taxon>
    </lineage>
</organism>
<evidence type="ECO:0000313" key="1">
    <source>
        <dbReference type="EMBL" id="MBW0562620.1"/>
    </source>
</evidence>
<dbReference type="AlphaFoldDB" id="A0A9Q3JG31"/>
<gene>
    <name evidence="1" type="ORF">O181_102335</name>
</gene>
<dbReference type="OrthoDB" id="2505141at2759"/>
<dbReference type="EMBL" id="AVOT02072886">
    <property type="protein sequence ID" value="MBW0562620.1"/>
    <property type="molecule type" value="Genomic_DNA"/>
</dbReference>
<name>A0A9Q3JG31_9BASI</name>
<comment type="caution">
    <text evidence="1">The sequence shown here is derived from an EMBL/GenBank/DDBJ whole genome shotgun (WGS) entry which is preliminary data.</text>
</comment>
<sequence length="249" mass="28745">MHIPEQLMRWGPLMGVSEFAGERLIGTLGKLKTNSINGAIEESIMMKFGKMQRLQHASEMYEEMIVTKKRSSKSKRKELDKKTYTELLRYLQDTIPTLQDYCHLPYDGPVLQNYVTEYNDLTCEFGLKLSKTSPNNLIYINRSHQEIQFGYVTHILDLEREDLHKGPIILIHWLDSVNERDEGFERLDNYLISWKIKHLKLTCDFSFITISQILGLGAYRQLPAWALGCSDPSILACPINKLFGIETLG</sequence>
<dbReference type="Proteomes" id="UP000765509">
    <property type="component" value="Unassembled WGS sequence"/>
</dbReference>
<evidence type="ECO:0000313" key="2">
    <source>
        <dbReference type="Proteomes" id="UP000765509"/>
    </source>
</evidence>
<accession>A0A9Q3JG31</accession>
<proteinExistence type="predicted"/>
<keyword evidence="2" id="KW-1185">Reference proteome</keyword>
<protein>
    <submittedName>
        <fullName evidence="1">Uncharacterized protein</fullName>
    </submittedName>
</protein>
<reference evidence="1" key="1">
    <citation type="submission" date="2021-03" db="EMBL/GenBank/DDBJ databases">
        <title>Draft genome sequence of rust myrtle Austropuccinia psidii MF-1, a brazilian biotype.</title>
        <authorList>
            <person name="Quecine M.C."/>
            <person name="Pachon D.M.R."/>
            <person name="Bonatelli M.L."/>
            <person name="Correr F.H."/>
            <person name="Franceschini L.M."/>
            <person name="Leite T.F."/>
            <person name="Margarido G.R.A."/>
            <person name="Almeida C.A."/>
            <person name="Ferrarezi J.A."/>
            <person name="Labate C.A."/>
        </authorList>
    </citation>
    <scope>NUCLEOTIDE SEQUENCE</scope>
    <source>
        <strain evidence="1">MF-1</strain>
    </source>
</reference>